<gene>
    <name evidence="3" type="ORF">AB3G39_15565</name>
</gene>
<protein>
    <submittedName>
        <fullName evidence="3">Alpha-1,2-fucosyltransferase</fullName>
    </submittedName>
</protein>
<dbReference type="AlphaFoldDB" id="A0AB39WD56"/>
<dbReference type="PANTHER" id="PTHR11927">
    <property type="entry name" value="GALACTOSIDE 2-L-FUCOSYLTRANSFERASE"/>
    <property type="match status" value="1"/>
</dbReference>
<keyword evidence="1" id="KW-0328">Glycosyltransferase</keyword>
<dbReference type="InterPro" id="IPR002516">
    <property type="entry name" value="Glyco_trans_11"/>
</dbReference>
<evidence type="ECO:0000313" key="3">
    <source>
        <dbReference type="EMBL" id="XDU98564.1"/>
    </source>
</evidence>
<accession>A0AB39WD56</accession>
<dbReference type="GO" id="GO:0005975">
    <property type="term" value="P:carbohydrate metabolic process"/>
    <property type="evidence" value="ECO:0007669"/>
    <property type="project" value="InterPro"/>
</dbReference>
<dbReference type="Pfam" id="PF01531">
    <property type="entry name" value="Glyco_transf_11"/>
    <property type="match status" value="1"/>
</dbReference>
<dbReference type="CDD" id="cd11301">
    <property type="entry name" value="Fut1_Fut2_like"/>
    <property type="match status" value="1"/>
</dbReference>
<evidence type="ECO:0000256" key="1">
    <source>
        <dbReference type="ARBA" id="ARBA00022676"/>
    </source>
</evidence>
<sequence>MILIELQGGLGNQMFQFAFASVFAKKNRCDIKIDKSFFELKDKKVAYTPRFYELAIFNISSNQTTDSVRNRFVHLSYINKVKKKLGFNYPKIHQESGFNFQENALSIETPVYVKGYFQSYKYFEGYESLIKKVFSFPVEGLDITNSKLLSDIKNMKTISIHVRRGDYVQDKKTQLFHGNCSLKYYFDAISLLVSKNKDAKLIFFSDDSDWVKEQFQDLSYSKIFIDHNKNENSWKDMFLMSCCTHNIIANSSFSWWAAWLNENINKTVIAPKKWFAETAINDNDLIPAEWIRL</sequence>
<proteinExistence type="predicted"/>
<name>A0AB39WD56_9FLAO</name>
<dbReference type="GO" id="GO:0008107">
    <property type="term" value="F:galactoside 2-alpha-L-fucosyltransferase activity"/>
    <property type="evidence" value="ECO:0007669"/>
    <property type="project" value="InterPro"/>
</dbReference>
<keyword evidence="2" id="KW-0808">Transferase</keyword>
<evidence type="ECO:0000256" key="2">
    <source>
        <dbReference type="ARBA" id="ARBA00022679"/>
    </source>
</evidence>
<dbReference type="PANTHER" id="PTHR11927:SF9">
    <property type="entry name" value="L-FUCOSYLTRANSFERASE"/>
    <property type="match status" value="1"/>
</dbReference>
<dbReference type="RefSeq" id="WP_369769537.1">
    <property type="nucleotide sequence ID" value="NZ_CP165626.1"/>
</dbReference>
<dbReference type="GO" id="GO:0016020">
    <property type="term" value="C:membrane"/>
    <property type="evidence" value="ECO:0007669"/>
    <property type="project" value="InterPro"/>
</dbReference>
<reference evidence="3" key="1">
    <citation type="submission" date="2024-07" db="EMBL/GenBank/DDBJ databases">
        <authorList>
            <person name="Biller S.J."/>
        </authorList>
    </citation>
    <scope>NUCLEOTIDE SEQUENCE</scope>
    <source>
        <strain evidence="3">WC2416</strain>
    </source>
</reference>
<dbReference type="Gene3D" id="3.40.50.11350">
    <property type="match status" value="1"/>
</dbReference>
<dbReference type="EMBL" id="CP165626">
    <property type="protein sequence ID" value="XDU98564.1"/>
    <property type="molecule type" value="Genomic_DNA"/>
</dbReference>
<organism evidence="3">
    <name type="scientific">Flavobacterium sp. WC2416</name>
    <dbReference type="NCBI Taxonomy" id="3234141"/>
    <lineage>
        <taxon>Bacteria</taxon>
        <taxon>Pseudomonadati</taxon>
        <taxon>Bacteroidota</taxon>
        <taxon>Flavobacteriia</taxon>
        <taxon>Flavobacteriales</taxon>
        <taxon>Flavobacteriaceae</taxon>
        <taxon>Flavobacterium</taxon>
    </lineage>
</organism>